<dbReference type="GO" id="GO:1903785">
    <property type="term" value="P:L-valine transmembrane transport"/>
    <property type="evidence" value="ECO:0007669"/>
    <property type="project" value="TreeGrafter"/>
</dbReference>
<keyword evidence="5 8" id="KW-0812">Transmembrane</keyword>
<dbReference type="Pfam" id="PF03591">
    <property type="entry name" value="AzlC"/>
    <property type="match status" value="1"/>
</dbReference>
<evidence type="ECO:0000256" key="4">
    <source>
        <dbReference type="ARBA" id="ARBA00022475"/>
    </source>
</evidence>
<feature type="transmembrane region" description="Helical" evidence="8">
    <location>
        <begin position="133"/>
        <end position="160"/>
    </location>
</feature>
<evidence type="ECO:0000256" key="6">
    <source>
        <dbReference type="ARBA" id="ARBA00022989"/>
    </source>
</evidence>
<protein>
    <submittedName>
        <fullName evidence="9">Branched-chain amino acid ABC transporter permease</fullName>
    </submittedName>
</protein>
<gene>
    <name evidence="9" type="ORF">F5544_11185</name>
</gene>
<dbReference type="Proteomes" id="UP000503540">
    <property type="component" value="Chromosome"/>
</dbReference>
<proteinExistence type="inferred from homology"/>
<dbReference type="AlphaFoldDB" id="A0A6G9YA90"/>
<organism evidence="9 10">
    <name type="scientific">Nocardia arthritidis</name>
    <dbReference type="NCBI Taxonomy" id="228602"/>
    <lineage>
        <taxon>Bacteria</taxon>
        <taxon>Bacillati</taxon>
        <taxon>Actinomycetota</taxon>
        <taxon>Actinomycetes</taxon>
        <taxon>Mycobacteriales</taxon>
        <taxon>Nocardiaceae</taxon>
        <taxon>Nocardia</taxon>
    </lineage>
</organism>
<reference evidence="9 10" key="1">
    <citation type="journal article" date="2019" name="ACS Chem. Biol.">
        <title>Identification and Mobilization of a Cryptic Antibiotic Biosynthesis Gene Locus from a Human-Pathogenic Nocardia Isolate.</title>
        <authorList>
            <person name="Herisse M."/>
            <person name="Ishida K."/>
            <person name="Porter J.L."/>
            <person name="Howden B."/>
            <person name="Hertweck C."/>
            <person name="Stinear T.P."/>
            <person name="Pidot S.J."/>
        </authorList>
    </citation>
    <scope>NUCLEOTIDE SEQUENCE [LARGE SCALE GENOMIC DNA]</scope>
    <source>
        <strain evidence="9 10">AUSMDU00012717</strain>
    </source>
</reference>
<evidence type="ECO:0000313" key="9">
    <source>
        <dbReference type="EMBL" id="QIS10131.1"/>
    </source>
</evidence>
<feature type="transmembrane region" description="Helical" evidence="8">
    <location>
        <begin position="47"/>
        <end position="71"/>
    </location>
</feature>
<accession>A0A6G9YA90</accession>
<comment type="similarity">
    <text evidence="2">Belongs to the AzlC family.</text>
</comment>
<keyword evidence="3" id="KW-0813">Transport</keyword>
<keyword evidence="10" id="KW-1185">Reference proteome</keyword>
<dbReference type="InterPro" id="IPR011606">
    <property type="entry name" value="Brnchd-chn_aa_trnsp_permease"/>
</dbReference>
<feature type="transmembrane region" description="Helical" evidence="8">
    <location>
        <begin position="192"/>
        <end position="225"/>
    </location>
</feature>
<keyword evidence="4" id="KW-1003">Cell membrane</keyword>
<keyword evidence="7 8" id="KW-0472">Membrane</keyword>
<dbReference type="PANTHER" id="PTHR34979:SF1">
    <property type="entry name" value="INNER MEMBRANE PROTEIN YGAZ"/>
    <property type="match status" value="1"/>
</dbReference>
<comment type="subcellular location">
    <subcellularLocation>
        <location evidence="1">Cell membrane</location>
        <topology evidence="1">Multi-pass membrane protein</topology>
    </subcellularLocation>
</comment>
<dbReference type="EMBL" id="CP046172">
    <property type="protein sequence ID" value="QIS10131.1"/>
    <property type="molecule type" value="Genomic_DNA"/>
</dbReference>
<dbReference type="PANTHER" id="PTHR34979">
    <property type="entry name" value="INNER MEMBRANE PROTEIN YGAZ"/>
    <property type="match status" value="1"/>
</dbReference>
<feature type="transmembrane region" description="Helical" evidence="8">
    <location>
        <begin position="166"/>
        <end position="185"/>
    </location>
</feature>
<evidence type="ECO:0000256" key="8">
    <source>
        <dbReference type="SAM" id="Phobius"/>
    </source>
</evidence>
<evidence type="ECO:0000313" key="10">
    <source>
        <dbReference type="Proteomes" id="UP000503540"/>
    </source>
</evidence>
<evidence type="ECO:0000256" key="2">
    <source>
        <dbReference type="ARBA" id="ARBA00010735"/>
    </source>
</evidence>
<name>A0A6G9YA90_9NOCA</name>
<evidence type="ECO:0000256" key="7">
    <source>
        <dbReference type="ARBA" id="ARBA00023136"/>
    </source>
</evidence>
<evidence type="ECO:0000256" key="5">
    <source>
        <dbReference type="ARBA" id="ARBA00022692"/>
    </source>
</evidence>
<dbReference type="GO" id="GO:0005886">
    <property type="term" value="C:plasma membrane"/>
    <property type="evidence" value="ECO:0007669"/>
    <property type="project" value="UniProtKB-SubCell"/>
</dbReference>
<evidence type="ECO:0000256" key="1">
    <source>
        <dbReference type="ARBA" id="ARBA00004651"/>
    </source>
</evidence>
<keyword evidence="6 8" id="KW-1133">Transmembrane helix</keyword>
<dbReference type="KEGG" id="nah:F5544_11185"/>
<sequence length="240" mass="24615">MFTINNMRSIWRTLGRDAVTGIGGVLLAVGVMGISYGATVVASGLPVWLPIVLSYIVLAGGAEFLFTGIIASGGNPIAAMFAGLLVNARHLPYGLSVPDVVGTGWRRLIGIHVMNDEAVAVALAQPDPERKRAAYWLCGLGVGVVWPGGAAIGALIGALVPDTGALGLDAVFPAILLALVIPAFRDRITLRAALFGAVIAVAAAPFVPAGLPVLLALSGLLVAAWELTRPSRIAEKVAAQ</sequence>
<evidence type="ECO:0000256" key="3">
    <source>
        <dbReference type="ARBA" id="ARBA00022448"/>
    </source>
</evidence>